<organism evidence="2 3">
    <name type="scientific">Piptocephalis cylindrospora</name>
    <dbReference type="NCBI Taxonomy" id="1907219"/>
    <lineage>
        <taxon>Eukaryota</taxon>
        <taxon>Fungi</taxon>
        <taxon>Fungi incertae sedis</taxon>
        <taxon>Zoopagomycota</taxon>
        <taxon>Zoopagomycotina</taxon>
        <taxon>Zoopagomycetes</taxon>
        <taxon>Zoopagales</taxon>
        <taxon>Piptocephalidaceae</taxon>
        <taxon>Piptocephalis</taxon>
    </lineage>
</organism>
<feature type="region of interest" description="Disordered" evidence="1">
    <location>
        <begin position="1"/>
        <end position="22"/>
    </location>
</feature>
<evidence type="ECO:0000313" key="2">
    <source>
        <dbReference type="EMBL" id="RKP14868.1"/>
    </source>
</evidence>
<sequence length="189" mass="21245">MGVVMRDKEGEEEEGNNVEEKKKGKRAYFENEGSVTMSDPACHNISGVIIWWREGDRGEGGGARDMTGDGPRREKGIVLSFLKGEEADNKRVRGGGNTTKQIKCMCIMLDKGEVGEERQVLLCLMRGVRCCNLVSWKIVVVYNGVYTSCHEPNGYTDDPDGRRFSWRHLFIVITVKDMSKIFLGFTVTL</sequence>
<accession>A0A4P9Y6Y3</accession>
<reference evidence="3" key="1">
    <citation type="journal article" date="2018" name="Nat. Microbiol.">
        <title>Leveraging single-cell genomics to expand the fungal tree of life.</title>
        <authorList>
            <person name="Ahrendt S.R."/>
            <person name="Quandt C.A."/>
            <person name="Ciobanu D."/>
            <person name="Clum A."/>
            <person name="Salamov A."/>
            <person name="Andreopoulos B."/>
            <person name="Cheng J.F."/>
            <person name="Woyke T."/>
            <person name="Pelin A."/>
            <person name="Henrissat B."/>
            <person name="Reynolds N.K."/>
            <person name="Benny G.L."/>
            <person name="Smith M.E."/>
            <person name="James T.Y."/>
            <person name="Grigoriev I.V."/>
        </authorList>
    </citation>
    <scope>NUCLEOTIDE SEQUENCE [LARGE SCALE GENOMIC DNA]</scope>
</reference>
<protein>
    <submittedName>
        <fullName evidence="2">Uncharacterized protein</fullName>
    </submittedName>
</protein>
<proteinExistence type="predicted"/>
<keyword evidence="3" id="KW-1185">Reference proteome</keyword>
<dbReference type="Proteomes" id="UP000267251">
    <property type="component" value="Unassembled WGS sequence"/>
</dbReference>
<evidence type="ECO:0000313" key="3">
    <source>
        <dbReference type="Proteomes" id="UP000267251"/>
    </source>
</evidence>
<name>A0A4P9Y6Y3_9FUNG</name>
<evidence type="ECO:0000256" key="1">
    <source>
        <dbReference type="SAM" id="MobiDB-lite"/>
    </source>
</evidence>
<dbReference type="EMBL" id="KZ987781">
    <property type="protein sequence ID" value="RKP14868.1"/>
    <property type="molecule type" value="Genomic_DNA"/>
</dbReference>
<gene>
    <name evidence="2" type="ORF">BJ684DRAFT_14830</name>
</gene>
<dbReference type="AlphaFoldDB" id="A0A4P9Y6Y3"/>